<organism evidence="2">
    <name type="scientific">Florenciella sp. virus SA2</name>
    <dbReference type="NCBI Taxonomy" id="3240092"/>
    <lineage>
        <taxon>Viruses</taxon>
    </lineage>
</organism>
<gene>
    <name evidence="2" type="ORF">FloV-SA2_00462</name>
</gene>
<feature type="region of interest" description="Disordered" evidence="1">
    <location>
        <begin position="138"/>
        <end position="168"/>
    </location>
</feature>
<dbReference type="PROSITE" id="PS51257">
    <property type="entry name" value="PROKAR_LIPOPROTEIN"/>
    <property type="match status" value="1"/>
</dbReference>
<reference evidence="2" key="1">
    <citation type="submission" date="2024-03" db="EMBL/GenBank/DDBJ databases">
        <title>Eukaryotic viruses encode the ribosomal protein eL40.</title>
        <authorList>
            <person name="Thomy J."/>
            <person name="Schvarcz C.R."/>
            <person name="McBeain K.A."/>
            <person name="Edwards K.F."/>
            <person name="Steward G.F."/>
        </authorList>
    </citation>
    <scope>NUCLEOTIDE SEQUENCE</scope>
    <source>
        <strain evidence="2">FloV-SA2</strain>
    </source>
</reference>
<dbReference type="EMBL" id="PP542043">
    <property type="protein sequence ID" value="XDO02280.1"/>
    <property type="molecule type" value="Genomic_DNA"/>
</dbReference>
<name>A0AB39JC79_9VIRU</name>
<feature type="region of interest" description="Disordered" evidence="1">
    <location>
        <begin position="42"/>
        <end position="64"/>
    </location>
</feature>
<accession>A0AB39JC79</accession>
<sequence length="227" mass="25392">MFFKKHTFSILILLIVVLLFSCLELPLIVPYNHTILEGMDGEEGEGDNHDVPKCHKKYDPDHDKDDPYYYDDEYILKTQIVPPVCPACPNLIGGHKHGVANHSDAEVIGVNQESTKINQESTKINQEVTDINNITNIENTNITNAPPGAGAGAGPGPKPPKNEALKKKENENESILKNIQNTLTSQQKNRQEDRQNMRNELQKERSEKCPLALLAPDALNPRLLVKK</sequence>
<proteinExistence type="predicted"/>
<feature type="compositionally biased region" description="Basic and acidic residues" evidence="1">
    <location>
        <begin position="189"/>
        <end position="208"/>
    </location>
</feature>
<feature type="region of interest" description="Disordered" evidence="1">
    <location>
        <begin position="182"/>
        <end position="213"/>
    </location>
</feature>
<protein>
    <submittedName>
        <fullName evidence="2">Uncharacterized protein</fullName>
    </submittedName>
</protein>
<feature type="compositionally biased region" description="Basic and acidic residues" evidence="1">
    <location>
        <begin position="46"/>
        <end position="64"/>
    </location>
</feature>
<feature type="compositionally biased region" description="Low complexity" evidence="1">
    <location>
        <begin position="138"/>
        <end position="148"/>
    </location>
</feature>
<evidence type="ECO:0000256" key="1">
    <source>
        <dbReference type="SAM" id="MobiDB-lite"/>
    </source>
</evidence>
<evidence type="ECO:0000313" key="2">
    <source>
        <dbReference type="EMBL" id="XDO02280.1"/>
    </source>
</evidence>